<evidence type="ECO:0000313" key="4">
    <source>
        <dbReference type="EMBL" id="MCJ8150584.1"/>
    </source>
</evidence>
<dbReference type="SUPFAM" id="SSF55811">
    <property type="entry name" value="Nudix"/>
    <property type="match status" value="1"/>
</dbReference>
<dbReference type="Proteomes" id="UP001201844">
    <property type="component" value="Unassembled WGS sequence"/>
</dbReference>
<dbReference type="PANTHER" id="PTHR43046:SF14">
    <property type="entry name" value="MUTT_NUDIX FAMILY PROTEIN"/>
    <property type="match status" value="1"/>
</dbReference>
<organism evidence="4 5">
    <name type="scientific">Shinella sedimenti</name>
    <dbReference type="NCBI Taxonomy" id="2919913"/>
    <lineage>
        <taxon>Bacteria</taxon>
        <taxon>Pseudomonadati</taxon>
        <taxon>Pseudomonadota</taxon>
        <taxon>Alphaproteobacteria</taxon>
        <taxon>Hyphomicrobiales</taxon>
        <taxon>Rhizobiaceae</taxon>
        <taxon>Shinella</taxon>
    </lineage>
</organism>
<reference evidence="4 5" key="1">
    <citation type="submission" date="2022-02" db="EMBL/GenBank/DDBJ databases">
        <title>Shinella B3.7 sp. nov., isolated from Sediment (Zhairuo Island).</title>
        <authorList>
            <person name="Chen G."/>
        </authorList>
    </citation>
    <scope>NUCLEOTIDE SEQUENCE [LARGE SCALE GENOMIC DNA]</scope>
    <source>
        <strain evidence="4 5">B3.7</strain>
    </source>
</reference>
<dbReference type="GO" id="GO:0016787">
    <property type="term" value="F:hydrolase activity"/>
    <property type="evidence" value="ECO:0007669"/>
    <property type="project" value="UniProtKB-KW"/>
</dbReference>
<feature type="domain" description="Nudix hydrolase" evidence="3">
    <location>
        <begin position="17"/>
        <end position="154"/>
    </location>
</feature>
<accession>A0ABT0CPQ2</accession>
<dbReference type="Gene3D" id="3.90.79.10">
    <property type="entry name" value="Nucleoside Triphosphate Pyrophosphohydrolase"/>
    <property type="match status" value="1"/>
</dbReference>
<sequence length="176" mass="20559">MSEPDRHMIRIDRKPQLFSFRVAGLIFRDGYLLAQRAVKDDYWALPGGRAEIGESSQETILREMREELHRDVRIERLLWTVESFFAYQGYAAHELGFYYLLSMDEDFPFHETDIVHRIVDGLEVEFRWLRATPSALVGDRLKPQFIADHIDRLPAAVQHVVIREGVSRQAETETEA</sequence>
<gene>
    <name evidence="4" type="ORF">MKI86_15640</name>
</gene>
<evidence type="ECO:0000256" key="1">
    <source>
        <dbReference type="ARBA" id="ARBA00001946"/>
    </source>
</evidence>
<protein>
    <submittedName>
        <fullName evidence="4">NUDIX hydrolase</fullName>
    </submittedName>
</protein>
<evidence type="ECO:0000313" key="5">
    <source>
        <dbReference type="Proteomes" id="UP001201844"/>
    </source>
</evidence>
<proteinExistence type="predicted"/>
<dbReference type="InterPro" id="IPR015797">
    <property type="entry name" value="NUDIX_hydrolase-like_dom_sf"/>
</dbReference>
<name>A0ABT0CPQ2_9HYPH</name>
<dbReference type="PROSITE" id="PS51462">
    <property type="entry name" value="NUDIX"/>
    <property type="match status" value="1"/>
</dbReference>
<dbReference type="RefSeq" id="WP_241602102.1">
    <property type="nucleotide sequence ID" value="NZ_JAKVIN010000006.1"/>
</dbReference>
<comment type="cofactor">
    <cofactor evidence="1">
        <name>Mg(2+)</name>
        <dbReference type="ChEBI" id="CHEBI:18420"/>
    </cofactor>
</comment>
<dbReference type="InterPro" id="IPR000086">
    <property type="entry name" value="NUDIX_hydrolase_dom"/>
</dbReference>
<dbReference type="PANTHER" id="PTHR43046">
    <property type="entry name" value="GDP-MANNOSE MANNOSYL HYDROLASE"/>
    <property type="match status" value="1"/>
</dbReference>
<dbReference type="CDD" id="cd04688">
    <property type="entry name" value="NUDIX_Hydrolase"/>
    <property type="match status" value="1"/>
</dbReference>
<evidence type="ECO:0000256" key="2">
    <source>
        <dbReference type="ARBA" id="ARBA00022801"/>
    </source>
</evidence>
<evidence type="ECO:0000259" key="3">
    <source>
        <dbReference type="PROSITE" id="PS51462"/>
    </source>
</evidence>
<keyword evidence="5" id="KW-1185">Reference proteome</keyword>
<keyword evidence="2 4" id="KW-0378">Hydrolase</keyword>
<dbReference type="EMBL" id="JAKVIN010000006">
    <property type="protein sequence ID" value="MCJ8150584.1"/>
    <property type="molecule type" value="Genomic_DNA"/>
</dbReference>
<dbReference type="Pfam" id="PF00293">
    <property type="entry name" value="NUDIX"/>
    <property type="match status" value="1"/>
</dbReference>
<comment type="caution">
    <text evidence="4">The sequence shown here is derived from an EMBL/GenBank/DDBJ whole genome shotgun (WGS) entry which is preliminary data.</text>
</comment>